<keyword evidence="3" id="KW-1185">Reference proteome</keyword>
<dbReference type="Proteomes" id="UP001432322">
    <property type="component" value="Unassembled WGS sequence"/>
</dbReference>
<dbReference type="EMBL" id="BTSY01000006">
    <property type="protein sequence ID" value="GMT33498.1"/>
    <property type="molecule type" value="Genomic_DNA"/>
</dbReference>
<protein>
    <submittedName>
        <fullName evidence="2">Uncharacterized protein</fullName>
    </submittedName>
</protein>
<reference evidence="2" key="1">
    <citation type="submission" date="2023-10" db="EMBL/GenBank/DDBJ databases">
        <title>Genome assembly of Pristionchus species.</title>
        <authorList>
            <person name="Yoshida K."/>
            <person name="Sommer R.J."/>
        </authorList>
    </citation>
    <scope>NUCLEOTIDE SEQUENCE</scope>
    <source>
        <strain evidence="2">RS5133</strain>
    </source>
</reference>
<feature type="region of interest" description="Disordered" evidence="1">
    <location>
        <begin position="283"/>
        <end position="304"/>
    </location>
</feature>
<evidence type="ECO:0000256" key="1">
    <source>
        <dbReference type="SAM" id="MobiDB-lite"/>
    </source>
</evidence>
<name>A0AAV5WQ22_9BILA</name>
<proteinExistence type="predicted"/>
<accession>A0AAV5WQ22</accession>
<feature type="non-terminal residue" evidence="2">
    <location>
        <position position="1"/>
    </location>
</feature>
<evidence type="ECO:0000313" key="3">
    <source>
        <dbReference type="Proteomes" id="UP001432322"/>
    </source>
</evidence>
<feature type="non-terminal residue" evidence="2">
    <location>
        <position position="347"/>
    </location>
</feature>
<gene>
    <name evidence="2" type="ORF">PFISCL1PPCAC_24795</name>
</gene>
<feature type="compositionally biased region" description="Basic and acidic residues" evidence="1">
    <location>
        <begin position="330"/>
        <end position="339"/>
    </location>
</feature>
<comment type="caution">
    <text evidence="2">The sequence shown here is derived from an EMBL/GenBank/DDBJ whole genome shotgun (WGS) entry which is preliminary data.</text>
</comment>
<sequence length="347" mass="39054">DNNVNETTLSPSSNSKEIDNSLDDAELIHQVEMAVERVLGEELKEQATTVKGPTVTSAPMKVFDKAPTLVHNRLSIKPQEAQRGSNTTATKGYTETCPPPHRCPRNCFVFINDNGCQDCQCLWQSLPCETSEDCSEDSQYCDGGKCQCRPGYKQNMRKSGSCEIDESFQGVRSIAPHVKSDAAITRNKQRQQVNKQTGSYRRKRAALVKSFRDERLQWPGPCDNDDECPDNLWCLQGDCWALPDKPIKMEQLIKKDTSTFPSSSPIESVEQKMLEADLWKELQEEEEREQKGGITIDRDSDDKNFSDGHLVVPLAELTTQSAKARNRFFNSDHRSDGRITSKTPSKT</sequence>
<evidence type="ECO:0000313" key="2">
    <source>
        <dbReference type="EMBL" id="GMT33498.1"/>
    </source>
</evidence>
<feature type="region of interest" description="Disordered" evidence="1">
    <location>
        <begin position="322"/>
        <end position="347"/>
    </location>
</feature>
<organism evidence="2 3">
    <name type="scientific">Pristionchus fissidentatus</name>
    <dbReference type="NCBI Taxonomy" id="1538716"/>
    <lineage>
        <taxon>Eukaryota</taxon>
        <taxon>Metazoa</taxon>
        <taxon>Ecdysozoa</taxon>
        <taxon>Nematoda</taxon>
        <taxon>Chromadorea</taxon>
        <taxon>Rhabditida</taxon>
        <taxon>Rhabditina</taxon>
        <taxon>Diplogasteromorpha</taxon>
        <taxon>Diplogasteroidea</taxon>
        <taxon>Neodiplogasteridae</taxon>
        <taxon>Pristionchus</taxon>
    </lineage>
</organism>
<dbReference type="AlphaFoldDB" id="A0AAV5WQ22"/>